<dbReference type="Gene3D" id="3.40.50.1820">
    <property type="entry name" value="alpha/beta hydrolase"/>
    <property type="match status" value="1"/>
</dbReference>
<evidence type="ECO:0000313" key="2">
    <source>
        <dbReference type="EMBL" id="WUV45282.1"/>
    </source>
</evidence>
<dbReference type="InterPro" id="IPR000073">
    <property type="entry name" value="AB_hydrolase_1"/>
</dbReference>
<proteinExistence type="predicted"/>
<name>A0ABZ1YPW7_9NOCA</name>
<gene>
    <name evidence="2" type="ORF">OG563_40240</name>
</gene>
<dbReference type="SUPFAM" id="SSF53474">
    <property type="entry name" value="alpha/beta-Hydrolases"/>
    <property type="match status" value="1"/>
</dbReference>
<keyword evidence="2" id="KW-0378">Hydrolase</keyword>
<organism evidence="2 3">
    <name type="scientific">Nocardia vinacea</name>
    <dbReference type="NCBI Taxonomy" id="96468"/>
    <lineage>
        <taxon>Bacteria</taxon>
        <taxon>Bacillati</taxon>
        <taxon>Actinomycetota</taxon>
        <taxon>Actinomycetes</taxon>
        <taxon>Mycobacteriales</taxon>
        <taxon>Nocardiaceae</taxon>
        <taxon>Nocardia</taxon>
    </lineage>
</organism>
<feature type="domain" description="AB hydrolase-1" evidence="1">
    <location>
        <begin position="42"/>
        <end position="265"/>
    </location>
</feature>
<dbReference type="PANTHER" id="PTHR43433:SF5">
    <property type="entry name" value="AB HYDROLASE-1 DOMAIN-CONTAINING PROTEIN"/>
    <property type="match status" value="1"/>
</dbReference>
<sequence length="279" mass="29839">MSDSAENLTVDAASATFTYRRIGPRGGIPLILLNRVRATIDWWDPQLLDFLAADHDVIVFDDIGVGYTTGEPRDSVDGFADGTIEFIEALGLPQVDLLGWTLGGTVAQRVALRRPDLVRKLVLAASNPGGQVPGASAPDEKVFATMTKPEVTGDDLVYLFFPETDTGRTAGHEYLARVAARLTTGEPAVSEAAGKGQITAIGKNMSIPFEQVVTDLQCLDRPVLYATGLRDIMTPAVVSYTAAEHTGNATLLGYSDAGHAFLFQHAEAFAVQVANFLDD</sequence>
<evidence type="ECO:0000259" key="1">
    <source>
        <dbReference type="Pfam" id="PF00561"/>
    </source>
</evidence>
<dbReference type="Proteomes" id="UP001432062">
    <property type="component" value="Chromosome"/>
</dbReference>
<accession>A0ABZ1YPW7</accession>
<keyword evidence="3" id="KW-1185">Reference proteome</keyword>
<dbReference type="InterPro" id="IPR050471">
    <property type="entry name" value="AB_hydrolase"/>
</dbReference>
<dbReference type="GO" id="GO:0016787">
    <property type="term" value="F:hydrolase activity"/>
    <property type="evidence" value="ECO:0007669"/>
    <property type="project" value="UniProtKB-KW"/>
</dbReference>
<reference evidence="2" key="1">
    <citation type="submission" date="2022-10" db="EMBL/GenBank/DDBJ databases">
        <title>The complete genomes of actinobacterial strains from the NBC collection.</title>
        <authorList>
            <person name="Joergensen T.S."/>
            <person name="Alvarez Arevalo M."/>
            <person name="Sterndorff E.B."/>
            <person name="Faurdal D."/>
            <person name="Vuksanovic O."/>
            <person name="Mourched A.-S."/>
            <person name="Charusanti P."/>
            <person name="Shaw S."/>
            <person name="Blin K."/>
            <person name="Weber T."/>
        </authorList>
    </citation>
    <scope>NUCLEOTIDE SEQUENCE</scope>
    <source>
        <strain evidence="2">NBC_01482</strain>
    </source>
</reference>
<evidence type="ECO:0000313" key="3">
    <source>
        <dbReference type="Proteomes" id="UP001432062"/>
    </source>
</evidence>
<dbReference type="PRINTS" id="PR00111">
    <property type="entry name" value="ABHYDROLASE"/>
</dbReference>
<dbReference type="InterPro" id="IPR029058">
    <property type="entry name" value="AB_hydrolase_fold"/>
</dbReference>
<dbReference type="EMBL" id="CP109441">
    <property type="protein sequence ID" value="WUV45282.1"/>
    <property type="molecule type" value="Genomic_DNA"/>
</dbReference>
<dbReference type="RefSeq" id="WP_327098480.1">
    <property type="nucleotide sequence ID" value="NZ_CP109149.1"/>
</dbReference>
<dbReference type="PANTHER" id="PTHR43433">
    <property type="entry name" value="HYDROLASE, ALPHA/BETA FOLD FAMILY PROTEIN"/>
    <property type="match status" value="1"/>
</dbReference>
<dbReference type="Pfam" id="PF00561">
    <property type="entry name" value="Abhydrolase_1"/>
    <property type="match status" value="1"/>
</dbReference>
<protein>
    <submittedName>
        <fullName evidence="2">Alpha/beta hydrolase</fullName>
    </submittedName>
</protein>